<protein>
    <submittedName>
        <fullName evidence="1">Uncharacterized protein</fullName>
    </submittedName>
</protein>
<evidence type="ECO:0000313" key="1">
    <source>
        <dbReference type="EMBL" id="EEH15011.1"/>
    </source>
</evidence>
<reference evidence="1 2" key="1">
    <citation type="submission" date="2009-03" db="EMBL/GenBank/DDBJ databases">
        <authorList>
            <person name="Setubal J.C."/>
            <person name="Boyle S."/>
            <person name="Crasta O.R."/>
            <person name="Gillespie J.J."/>
            <person name="Kenyon R.W."/>
            <person name="Lu J."/>
            <person name="Mane S."/>
            <person name="Nagrani S."/>
            <person name="Shallom J.M."/>
            <person name="Shallom S."/>
            <person name="Shukla M."/>
            <person name="Snyder E.E."/>
            <person name="Sobral B.W."/>
            <person name="Wattam A.R."/>
            <person name="Will R."/>
            <person name="Williams K."/>
            <person name="Yoo H."/>
            <person name="Bruce D.H."/>
            <person name="Detter C."/>
            <person name="Munk C."/>
            <person name="Brettin T.S."/>
            <person name="Ficht T."/>
        </authorList>
    </citation>
    <scope>NUCLEOTIDE SEQUENCE [LARGE SCALE GENOMIC DNA]</scope>
    <source>
        <strain evidence="1 2">Cudo</strain>
    </source>
</reference>
<sequence length="59" mass="6536">MGTIMLLQRFTIVCLMIAGFAAFASILTYRTYDIYGDQPVVDAVALAHMHDLADGKTRQ</sequence>
<proteinExistence type="predicted"/>
<evidence type="ECO:0000313" key="2">
    <source>
        <dbReference type="Proteomes" id="UP000003678"/>
    </source>
</evidence>
<dbReference type="Proteomes" id="UP000003678">
    <property type="component" value="Unassembled WGS sequence"/>
</dbReference>
<comment type="caution">
    <text evidence="1">The sequence shown here is derived from an EMBL/GenBank/DDBJ whole genome shotgun (WGS) entry which is preliminary data.</text>
</comment>
<gene>
    <name evidence="1" type="ORF">BCETI_2000096</name>
</gene>
<name>C0G516_9HYPH</name>
<accession>C0G516</accession>
<dbReference type="EMBL" id="ACJD01000002">
    <property type="protein sequence ID" value="EEH15011.1"/>
    <property type="molecule type" value="Genomic_DNA"/>
</dbReference>
<organism evidence="1 2">
    <name type="scientific">Brucella ceti str. Cudo</name>
    <dbReference type="NCBI Taxonomy" id="595497"/>
    <lineage>
        <taxon>Bacteria</taxon>
        <taxon>Pseudomonadati</taxon>
        <taxon>Pseudomonadota</taxon>
        <taxon>Alphaproteobacteria</taxon>
        <taxon>Hyphomicrobiales</taxon>
        <taxon>Brucellaceae</taxon>
        <taxon>Brucella/Ochrobactrum group</taxon>
        <taxon>Brucella</taxon>
    </lineage>
</organism>
<dbReference type="AlphaFoldDB" id="C0G516"/>